<dbReference type="Proteomes" id="UP000076609">
    <property type="component" value="Unassembled WGS sequence"/>
</dbReference>
<name>A0ABR5YAV3_9SPHN</name>
<dbReference type="SUPFAM" id="SSF51430">
    <property type="entry name" value="NAD(P)-linked oxidoreductase"/>
    <property type="match status" value="1"/>
</dbReference>
<dbReference type="PANTHER" id="PTHR43364">
    <property type="entry name" value="NADH-SPECIFIC METHYLGLYOXAL REDUCTASE-RELATED"/>
    <property type="match status" value="1"/>
</dbReference>
<evidence type="ECO:0000313" key="3">
    <source>
        <dbReference type="Proteomes" id="UP000076609"/>
    </source>
</evidence>
<comment type="caution">
    <text evidence="2">The sequence shown here is derived from an EMBL/GenBank/DDBJ whole genome shotgun (WGS) entry which is preliminary data.</text>
</comment>
<dbReference type="PANTHER" id="PTHR43364:SF1">
    <property type="entry name" value="OXIDOREDUCTASE YDHF"/>
    <property type="match status" value="1"/>
</dbReference>
<proteinExistence type="predicted"/>
<gene>
    <name evidence="2" type="ORF">AVT10_03750</name>
</gene>
<protein>
    <submittedName>
        <fullName evidence="2">Aldo/keto reductase</fullName>
    </submittedName>
</protein>
<keyword evidence="3" id="KW-1185">Reference proteome</keyword>
<organism evidence="2 3">
    <name type="scientific">Sphingomonas hankookensis</name>
    <dbReference type="NCBI Taxonomy" id="563996"/>
    <lineage>
        <taxon>Bacteria</taxon>
        <taxon>Pseudomonadati</taxon>
        <taxon>Pseudomonadota</taxon>
        <taxon>Alphaproteobacteria</taxon>
        <taxon>Sphingomonadales</taxon>
        <taxon>Sphingomonadaceae</taxon>
        <taxon>Sphingomonas</taxon>
    </lineage>
</organism>
<feature type="domain" description="NADP-dependent oxidoreductase" evidence="1">
    <location>
        <begin position="21"/>
        <end position="282"/>
    </location>
</feature>
<dbReference type="InterPro" id="IPR036812">
    <property type="entry name" value="NAD(P)_OxRdtase_dom_sf"/>
</dbReference>
<sequence>MFTPDPHPRPLGKSDILVSPLAWGMWRFTGEVAPARVLVEAALEAGITLFDTADIYGADTPAGFGSAEALFGQVLAEAPSLRDAMVIATKGGIRPGNPYRSDAGYLPEAVDASLGRMGIERIDLYQIHRRDFLTHPQEVAASLTRMVEQGKVRGIGVSNHSPAEVDALQAFLDLPILSTQPEFSPLHPQPLFDGVLDQAMTRGMAVLGWSPLGGGRLSGGDHPATLLLRDHGQRFDVDAATAALSWSMAHPAGVIPIVGSQNADRIRAAAGALRVSWTHAEWYAVLQAGMGATLP</sequence>
<dbReference type="Pfam" id="PF00248">
    <property type="entry name" value="Aldo_ket_red"/>
    <property type="match status" value="1"/>
</dbReference>
<accession>A0ABR5YAV3</accession>
<dbReference type="RefSeq" id="WP_066691684.1">
    <property type="nucleotide sequence ID" value="NZ_CP117025.1"/>
</dbReference>
<evidence type="ECO:0000259" key="1">
    <source>
        <dbReference type="Pfam" id="PF00248"/>
    </source>
</evidence>
<dbReference type="InterPro" id="IPR023210">
    <property type="entry name" value="NADP_OxRdtase_dom"/>
</dbReference>
<dbReference type="InterPro" id="IPR050523">
    <property type="entry name" value="AKR_Detox_Biosynth"/>
</dbReference>
<dbReference type="InterPro" id="IPR020471">
    <property type="entry name" value="AKR"/>
</dbReference>
<reference evidence="3" key="1">
    <citation type="submission" date="2016-01" db="EMBL/GenBank/DDBJ databases">
        <title>Draft genome of Chromobacterium sp. F49.</title>
        <authorList>
            <person name="Hong K.W."/>
        </authorList>
    </citation>
    <scope>NUCLEOTIDE SEQUENCE [LARGE SCALE GENOMIC DNA]</scope>
    <source>
        <strain evidence="3">CN3</strain>
    </source>
</reference>
<dbReference type="EMBL" id="LQQO01000034">
    <property type="protein sequence ID" value="KZE11382.1"/>
    <property type="molecule type" value="Genomic_DNA"/>
</dbReference>
<dbReference type="PRINTS" id="PR00069">
    <property type="entry name" value="ALDKETRDTASE"/>
</dbReference>
<dbReference type="Gene3D" id="3.20.20.100">
    <property type="entry name" value="NADP-dependent oxidoreductase domain"/>
    <property type="match status" value="1"/>
</dbReference>
<evidence type="ECO:0000313" key="2">
    <source>
        <dbReference type="EMBL" id="KZE11382.1"/>
    </source>
</evidence>